<dbReference type="AlphaFoldDB" id="A0A0L6JID9"/>
<name>A0A0L6JID9_9FIRM</name>
<dbReference type="SUPFAM" id="SSF52507">
    <property type="entry name" value="Homo-oligomeric flavin-containing Cys decarboxylases, HFCD"/>
    <property type="match status" value="1"/>
</dbReference>
<dbReference type="GO" id="GO:0003824">
    <property type="term" value="F:catalytic activity"/>
    <property type="evidence" value="ECO:0007669"/>
    <property type="project" value="InterPro"/>
</dbReference>
<evidence type="ECO:0000313" key="2">
    <source>
        <dbReference type="Proteomes" id="UP000036923"/>
    </source>
</evidence>
<dbReference type="PATRIC" id="fig|398512.5.peg.494"/>
<gene>
    <name evidence="1" type="ORF">Bccel_0474</name>
</gene>
<keyword evidence="2" id="KW-1185">Reference proteome</keyword>
<accession>A0A0L6JID9</accession>
<dbReference type="Gene3D" id="3.40.50.1950">
    <property type="entry name" value="Flavin prenyltransferase-like"/>
    <property type="match status" value="1"/>
</dbReference>
<protein>
    <recommendedName>
        <fullName evidence="3">Dipicolinate synthase subunit B</fullName>
    </recommendedName>
</protein>
<evidence type="ECO:0008006" key="3">
    <source>
        <dbReference type="Google" id="ProtNLM"/>
    </source>
</evidence>
<proteinExistence type="predicted"/>
<organism evidence="1 2">
    <name type="scientific">Pseudobacteroides cellulosolvens ATCC 35603 = DSM 2933</name>
    <dbReference type="NCBI Taxonomy" id="398512"/>
    <lineage>
        <taxon>Bacteria</taxon>
        <taxon>Bacillati</taxon>
        <taxon>Bacillota</taxon>
        <taxon>Clostridia</taxon>
        <taxon>Eubacteriales</taxon>
        <taxon>Oscillospiraceae</taxon>
        <taxon>Pseudobacteroides</taxon>
    </lineage>
</organism>
<sequence length="75" mass="8161">MRNQKPVVVAVSTNDGLGANAQNLGKLMNMKYVFIVPFGQDSPKDKPNSIISKTELIIPTILEALNGKQIQPIIV</sequence>
<evidence type="ECO:0000313" key="1">
    <source>
        <dbReference type="EMBL" id="KNY25217.1"/>
    </source>
</evidence>
<dbReference type="Proteomes" id="UP000036923">
    <property type="component" value="Unassembled WGS sequence"/>
</dbReference>
<dbReference type="STRING" id="398512.Bccel_0474"/>
<dbReference type="InterPro" id="IPR036551">
    <property type="entry name" value="Flavin_trans-like"/>
</dbReference>
<dbReference type="EMBL" id="LGTC01000001">
    <property type="protein sequence ID" value="KNY25217.1"/>
    <property type="molecule type" value="Genomic_DNA"/>
</dbReference>
<dbReference type="eggNOG" id="COG0452">
    <property type="taxonomic scope" value="Bacteria"/>
</dbReference>
<comment type="caution">
    <text evidence="1">The sequence shown here is derived from an EMBL/GenBank/DDBJ whole genome shotgun (WGS) entry which is preliminary data.</text>
</comment>
<reference evidence="2" key="1">
    <citation type="submission" date="2015-07" db="EMBL/GenBank/DDBJ databases">
        <title>Near-Complete Genome Sequence of the Cellulolytic Bacterium Bacteroides (Pseudobacteroides) cellulosolvens ATCC 35603.</title>
        <authorList>
            <person name="Dassa B."/>
            <person name="Utturkar S.M."/>
            <person name="Klingeman D.M."/>
            <person name="Hurt R.A."/>
            <person name="Keller M."/>
            <person name="Xu J."/>
            <person name="Reddy Y.H.K."/>
            <person name="Borovok I."/>
            <person name="Grinberg I.R."/>
            <person name="Lamed R."/>
            <person name="Zhivin O."/>
            <person name="Bayer E.A."/>
            <person name="Brown S.D."/>
        </authorList>
    </citation>
    <scope>NUCLEOTIDE SEQUENCE [LARGE SCALE GENOMIC DNA]</scope>
    <source>
        <strain evidence="2">DSM 2933</strain>
    </source>
</reference>